<keyword evidence="7 8" id="KW-0472">Membrane</keyword>
<evidence type="ECO:0000256" key="6">
    <source>
        <dbReference type="ARBA" id="ARBA00022989"/>
    </source>
</evidence>
<feature type="transmembrane region" description="Helical" evidence="8">
    <location>
        <begin position="172"/>
        <end position="202"/>
    </location>
</feature>
<dbReference type="InterPro" id="IPR050297">
    <property type="entry name" value="LipidA_mod_glycosyltrf_83"/>
</dbReference>
<dbReference type="Pfam" id="PF13231">
    <property type="entry name" value="PMT_2"/>
    <property type="match status" value="1"/>
</dbReference>
<evidence type="ECO:0000259" key="9">
    <source>
        <dbReference type="Pfam" id="PF13231"/>
    </source>
</evidence>
<keyword evidence="11" id="KW-1185">Reference proteome</keyword>
<feature type="domain" description="Glycosyltransferase RgtA/B/C/D-like" evidence="9">
    <location>
        <begin position="73"/>
        <end position="229"/>
    </location>
</feature>
<protein>
    <submittedName>
        <fullName evidence="10">Glycosyltransferase of PMT family</fullName>
    </submittedName>
</protein>
<dbReference type="AlphaFoldDB" id="Q7VEF4"/>
<evidence type="ECO:0000313" key="11">
    <source>
        <dbReference type="Proteomes" id="UP000001420"/>
    </source>
</evidence>
<keyword evidence="3" id="KW-0328">Glycosyltransferase</keyword>
<dbReference type="STRING" id="167539.Pro_0059"/>
<keyword evidence="4" id="KW-0808">Transferase</keyword>
<keyword evidence="5 8" id="KW-0812">Transmembrane</keyword>
<evidence type="ECO:0000256" key="4">
    <source>
        <dbReference type="ARBA" id="ARBA00022679"/>
    </source>
</evidence>
<dbReference type="eggNOG" id="COG1807">
    <property type="taxonomic scope" value="Bacteria"/>
</dbReference>
<dbReference type="GO" id="GO:0010041">
    <property type="term" value="P:response to iron(III) ion"/>
    <property type="evidence" value="ECO:0007669"/>
    <property type="project" value="TreeGrafter"/>
</dbReference>
<dbReference type="Proteomes" id="UP000001420">
    <property type="component" value="Chromosome"/>
</dbReference>
<keyword evidence="6 8" id="KW-1133">Transmembrane helix</keyword>
<evidence type="ECO:0000256" key="3">
    <source>
        <dbReference type="ARBA" id="ARBA00022676"/>
    </source>
</evidence>
<feature type="transmembrane region" description="Helical" evidence="8">
    <location>
        <begin position="88"/>
        <end position="110"/>
    </location>
</feature>
<evidence type="ECO:0000256" key="2">
    <source>
        <dbReference type="ARBA" id="ARBA00022475"/>
    </source>
</evidence>
<feature type="transmembrane region" description="Helical" evidence="8">
    <location>
        <begin position="383"/>
        <end position="402"/>
    </location>
</feature>
<evidence type="ECO:0000256" key="1">
    <source>
        <dbReference type="ARBA" id="ARBA00004651"/>
    </source>
</evidence>
<accession>Q7VEF4</accession>
<dbReference type="PANTHER" id="PTHR33908:SF3">
    <property type="entry name" value="UNDECAPRENYL PHOSPHATE-ALPHA-4-AMINO-4-DEOXY-L-ARABINOSE ARABINOSYL TRANSFERASE"/>
    <property type="match status" value="1"/>
</dbReference>
<comment type="subcellular location">
    <subcellularLocation>
        <location evidence="1">Cell membrane</location>
        <topology evidence="1">Multi-pass membrane protein</topology>
    </subcellularLocation>
</comment>
<dbReference type="GO" id="GO:0009103">
    <property type="term" value="P:lipopolysaccharide biosynthetic process"/>
    <property type="evidence" value="ECO:0007669"/>
    <property type="project" value="UniProtKB-ARBA"/>
</dbReference>
<dbReference type="KEGG" id="pma:Pro_0059"/>
<evidence type="ECO:0000256" key="7">
    <source>
        <dbReference type="ARBA" id="ARBA00023136"/>
    </source>
</evidence>
<dbReference type="PANTHER" id="PTHR33908">
    <property type="entry name" value="MANNOSYLTRANSFERASE YKCB-RELATED"/>
    <property type="match status" value="1"/>
</dbReference>
<proteinExistence type="predicted"/>
<feature type="transmembrane region" description="Helical" evidence="8">
    <location>
        <begin position="122"/>
        <end position="138"/>
    </location>
</feature>
<dbReference type="HOGENOM" id="CLU_038252_0_0_3"/>
<feature type="transmembrane region" description="Helical" evidence="8">
    <location>
        <begin position="408"/>
        <end position="429"/>
    </location>
</feature>
<evidence type="ECO:0000313" key="10">
    <source>
        <dbReference type="EMBL" id="AAP99105.1"/>
    </source>
</evidence>
<evidence type="ECO:0000256" key="5">
    <source>
        <dbReference type="ARBA" id="ARBA00022692"/>
    </source>
</evidence>
<reference evidence="10 11" key="1">
    <citation type="journal article" date="2003" name="Proc. Natl. Acad. Sci. U.S.A.">
        <title>Genome sequence of the cyanobacterium Prochlorococcus marinus SS120, a nearly minimal oxyphototrophic genome.</title>
        <authorList>
            <person name="Dufresne A."/>
            <person name="Salanoubat M."/>
            <person name="Partensky F."/>
            <person name="Artiguenave F."/>
            <person name="Axmann I.M."/>
            <person name="Barbe V."/>
            <person name="Duprat S."/>
            <person name="Galperin M.Y."/>
            <person name="Koonin E.V."/>
            <person name="Le Gall F."/>
            <person name="Makarova K.S."/>
            <person name="Ostrowski M."/>
            <person name="Oztas S."/>
            <person name="Robert C."/>
            <person name="Rogozin I.B."/>
            <person name="Scanlan D.J."/>
            <person name="Tandeau de Marsac N."/>
            <person name="Weissenbach J."/>
            <person name="Wincker P."/>
            <person name="Wolf Y.I."/>
            <person name="Hess W.R."/>
        </authorList>
    </citation>
    <scope>NUCLEOTIDE SEQUENCE [LARGE SCALE GENOMIC DNA]</scope>
    <source>
        <strain evidence="11">SARG / CCMP1375 / SS120</strain>
    </source>
</reference>
<dbReference type="EMBL" id="AE017126">
    <property type="protein sequence ID" value="AAP99105.1"/>
    <property type="molecule type" value="Genomic_DNA"/>
</dbReference>
<feature type="transmembrane region" description="Helical" evidence="8">
    <location>
        <begin position="264"/>
        <end position="285"/>
    </location>
</feature>
<organism evidence="10 11">
    <name type="scientific">Prochlorococcus marinus (strain SARG / CCMP1375 / SS120)</name>
    <dbReference type="NCBI Taxonomy" id="167539"/>
    <lineage>
        <taxon>Bacteria</taxon>
        <taxon>Bacillati</taxon>
        <taxon>Cyanobacteriota</taxon>
        <taxon>Cyanophyceae</taxon>
        <taxon>Synechococcales</taxon>
        <taxon>Prochlorococcaceae</taxon>
        <taxon>Prochlorococcus</taxon>
    </lineage>
</organism>
<feature type="transmembrane region" description="Helical" evidence="8">
    <location>
        <begin position="12"/>
        <end position="33"/>
    </location>
</feature>
<feature type="transmembrane region" description="Helical" evidence="8">
    <location>
        <begin position="214"/>
        <end position="232"/>
    </location>
</feature>
<name>Q7VEF4_PROMA</name>
<dbReference type="OrthoDB" id="517818at2"/>
<dbReference type="GO" id="GO:0005886">
    <property type="term" value="C:plasma membrane"/>
    <property type="evidence" value="ECO:0007669"/>
    <property type="project" value="UniProtKB-SubCell"/>
</dbReference>
<dbReference type="PATRIC" id="fig|167539.5.peg.63"/>
<keyword evidence="2" id="KW-1003">Cell membrane</keyword>
<dbReference type="EnsemblBacteria" id="AAP99105">
    <property type="protein sequence ID" value="AAP99105"/>
    <property type="gene ID" value="Pro_0059"/>
</dbReference>
<feature type="transmembrane region" description="Helical" evidence="8">
    <location>
        <begin position="297"/>
        <end position="314"/>
    </location>
</feature>
<dbReference type="GO" id="GO:0016763">
    <property type="term" value="F:pentosyltransferase activity"/>
    <property type="evidence" value="ECO:0007669"/>
    <property type="project" value="TreeGrafter"/>
</dbReference>
<evidence type="ECO:0000256" key="8">
    <source>
        <dbReference type="SAM" id="Phobius"/>
    </source>
</evidence>
<sequence length="532" mass="61030">MFRNLRPNHFKLASLLGSINFLKEIYLYIPLIFTFGPRSFVAQDEGYYALQSKWILDTGNWLAPMWWSVPTYDRTIGVQWLIAGFQKIFGQSIFVAHLPSIISGIISLFLTYKISCFLIGKSFSWLSPLVLSLSYLWIDNLHLATQDMPLLAVELFGIYSILKASKSYKSKWFFFSGISIGIAFMLKSFMIFLPIIAIIPFLFSNSKDIFLSKYFYIGLIIGFLPFCIWIALSLKVYGTENVSLLYTKLLDLSTTSSYSRSPIYYFWNLPINTFPWCILALLGIIRSFQSFSINKKLLIIGYPFMLFVLLSLFNTKTPYYGLQLTPFIAINATIAIKDILHNDTQLSRSCLFIISLIGSLILLIGFINLTFKFTDISSNFPQELLVTILLLTGFSLTSVYFARSKSTLLLALFAGPYLSFILATQNGLFTDRNPNFRKAYFTNDISHKLENNYVNFIFPDYQLSSQSFSQVVRLGLYSKNSGNIKLNPLSLREGEYAWIEDSKIKQLPINSYDVIKDDPIFDPWTLIFYSKK</sequence>
<gene>
    <name evidence="10" type="primary">arnT</name>
    <name evidence="10" type="ordered locus">Pro_0059</name>
</gene>
<dbReference type="InterPro" id="IPR038731">
    <property type="entry name" value="RgtA/B/C-like"/>
</dbReference>
<feature type="transmembrane region" description="Helical" evidence="8">
    <location>
        <begin position="351"/>
        <end position="371"/>
    </location>
</feature>
<dbReference type="RefSeq" id="WP_011124214.1">
    <property type="nucleotide sequence ID" value="NC_005042.1"/>
</dbReference>